<keyword evidence="2" id="KW-1185">Reference proteome</keyword>
<comment type="caution">
    <text evidence="1">The sequence shown here is derived from an EMBL/GenBank/DDBJ whole genome shotgun (WGS) entry which is preliminary data.</text>
</comment>
<gene>
    <name evidence="1" type="ORF">FA95DRAFT_1609220</name>
</gene>
<dbReference type="EMBL" id="MU276010">
    <property type="protein sequence ID" value="KAI0043624.1"/>
    <property type="molecule type" value="Genomic_DNA"/>
</dbReference>
<name>A0ACB8RHJ9_9AGAM</name>
<accession>A0ACB8RHJ9</accession>
<evidence type="ECO:0000313" key="1">
    <source>
        <dbReference type="EMBL" id="KAI0043624.1"/>
    </source>
</evidence>
<evidence type="ECO:0000313" key="2">
    <source>
        <dbReference type="Proteomes" id="UP000814033"/>
    </source>
</evidence>
<dbReference type="Proteomes" id="UP000814033">
    <property type="component" value="Unassembled WGS sequence"/>
</dbReference>
<proteinExistence type="predicted"/>
<reference evidence="1" key="1">
    <citation type="submission" date="2021-02" db="EMBL/GenBank/DDBJ databases">
        <authorList>
            <consortium name="DOE Joint Genome Institute"/>
            <person name="Ahrendt S."/>
            <person name="Looney B.P."/>
            <person name="Miyauchi S."/>
            <person name="Morin E."/>
            <person name="Drula E."/>
            <person name="Courty P.E."/>
            <person name="Chicoki N."/>
            <person name="Fauchery L."/>
            <person name="Kohler A."/>
            <person name="Kuo A."/>
            <person name="Labutti K."/>
            <person name="Pangilinan J."/>
            <person name="Lipzen A."/>
            <person name="Riley R."/>
            <person name="Andreopoulos W."/>
            <person name="He G."/>
            <person name="Johnson J."/>
            <person name="Barry K.W."/>
            <person name="Grigoriev I.V."/>
            <person name="Nagy L."/>
            <person name="Hibbett D."/>
            <person name="Henrissat B."/>
            <person name="Matheny P.B."/>
            <person name="Labbe J."/>
            <person name="Martin F."/>
        </authorList>
    </citation>
    <scope>NUCLEOTIDE SEQUENCE</scope>
    <source>
        <strain evidence="1">FP105234-sp</strain>
    </source>
</reference>
<organism evidence="1 2">
    <name type="scientific">Auriscalpium vulgare</name>
    <dbReference type="NCBI Taxonomy" id="40419"/>
    <lineage>
        <taxon>Eukaryota</taxon>
        <taxon>Fungi</taxon>
        <taxon>Dikarya</taxon>
        <taxon>Basidiomycota</taxon>
        <taxon>Agaricomycotina</taxon>
        <taxon>Agaricomycetes</taxon>
        <taxon>Russulales</taxon>
        <taxon>Auriscalpiaceae</taxon>
        <taxon>Auriscalpium</taxon>
    </lineage>
</organism>
<protein>
    <submittedName>
        <fullName evidence="1">Uncharacterized protein</fullName>
    </submittedName>
</protein>
<sequence>MAATDSEDPFTSSLTSLQAIKDAAAALSSQVLDRGGLKVSLKQLPYTQEQRDAVQQLYDSKQETRLDFSDKQKDDQAAARALLVSHGLDIEARKALESRCGSARQEADDRKATQNNASPSKKKWTRAAPYDFTGCLAHADVTYSGAGDKLVLRVVGVRLEHNEGCKAATLTRIPAIPLHSHVKEVALRQLRYGASITVIQTQNIDLYSSRQYRDQSSTDPLLVNLPIDGTFGLSTSSRLLVWIVMGINAKRKGVPVAFMLFSAPTGAKATHAGYNTGVITHLLSSWKTWLSGRPLAQGRIVNPWSAISDTDSREHGALIIVNYEVAHRKVHVLNRIRIMKDALVASTDHAAAGALIAVERAEFTQLSHKPTLRALAQAGLKYLDYLTSTWMPVSLWRSWSQFGRLSAAHRLNIKVEEVLTTTNHLESFSGKLKTKEVASAQHSGNRLRCDVIAHHLVFHILPRVFATLCLQASLVDWKSQRFDKAAARGGVALVPSRQSAAEEVTPLAYLTPNDSRSVAAADILKSGRLASLQNLRPFEVWASCATSTAILSDERYPRYWLTLHASGAANCTCPDWLQRGGACKHLRALLISTTLLLSRSAIAPPGPTIYQPPNSLEVAHQIRNRNILWYGAQLSTSITAPLSRATFPRDTVAPILRCL</sequence>
<reference evidence="1" key="2">
    <citation type="journal article" date="2022" name="New Phytol.">
        <title>Evolutionary transition to the ectomycorrhizal habit in the genomes of a hyperdiverse lineage of mushroom-forming fungi.</title>
        <authorList>
            <person name="Looney B."/>
            <person name="Miyauchi S."/>
            <person name="Morin E."/>
            <person name="Drula E."/>
            <person name="Courty P.E."/>
            <person name="Kohler A."/>
            <person name="Kuo A."/>
            <person name="LaButti K."/>
            <person name="Pangilinan J."/>
            <person name="Lipzen A."/>
            <person name="Riley R."/>
            <person name="Andreopoulos W."/>
            <person name="He G."/>
            <person name="Johnson J."/>
            <person name="Nolan M."/>
            <person name="Tritt A."/>
            <person name="Barry K.W."/>
            <person name="Grigoriev I.V."/>
            <person name="Nagy L.G."/>
            <person name="Hibbett D."/>
            <person name="Henrissat B."/>
            <person name="Matheny P.B."/>
            <person name="Labbe J."/>
            <person name="Martin F.M."/>
        </authorList>
    </citation>
    <scope>NUCLEOTIDE SEQUENCE</scope>
    <source>
        <strain evidence="1">FP105234-sp</strain>
    </source>
</reference>